<sequence>MKKRLIVSILAGAILGIFCIIGISVRLGFAGNELFILATWVNRVVMGFVIGLAPYYKIKNSTSNIILRGAFFGLVISGSFFLATDFRDIPGFIAGIVYGIIIDLVVTRYEKNNHMKLLLK</sequence>
<feature type="transmembrane region" description="Helical" evidence="1">
    <location>
        <begin position="65"/>
        <end position="83"/>
    </location>
</feature>
<comment type="caution">
    <text evidence="2">The sequence shown here is derived from an EMBL/GenBank/DDBJ whole genome shotgun (WGS) entry which is preliminary data.</text>
</comment>
<feature type="transmembrane region" description="Helical" evidence="1">
    <location>
        <begin position="89"/>
        <end position="106"/>
    </location>
</feature>
<dbReference type="AlphaFoldDB" id="A0A7C4M2Y0"/>
<evidence type="ECO:0000313" key="2">
    <source>
        <dbReference type="EMBL" id="HGT71033.1"/>
    </source>
</evidence>
<organism evidence="2">
    <name type="scientific">candidate division CPR3 bacterium</name>
    <dbReference type="NCBI Taxonomy" id="2268181"/>
    <lineage>
        <taxon>Bacteria</taxon>
        <taxon>Bacteria division CPR3</taxon>
    </lineage>
</organism>
<proteinExistence type="predicted"/>
<feature type="transmembrane region" description="Helical" evidence="1">
    <location>
        <begin position="35"/>
        <end position="53"/>
    </location>
</feature>
<keyword evidence="1" id="KW-0812">Transmembrane</keyword>
<feature type="transmembrane region" description="Helical" evidence="1">
    <location>
        <begin position="7"/>
        <end position="29"/>
    </location>
</feature>
<dbReference type="EMBL" id="DSYQ01000008">
    <property type="protein sequence ID" value="HGT71033.1"/>
    <property type="molecule type" value="Genomic_DNA"/>
</dbReference>
<protein>
    <submittedName>
        <fullName evidence="2">Uncharacterized protein</fullName>
    </submittedName>
</protein>
<gene>
    <name evidence="2" type="ORF">ENT43_02110</name>
</gene>
<name>A0A7C4M2Y0_UNCC3</name>
<reference evidence="2" key="1">
    <citation type="journal article" date="2020" name="mSystems">
        <title>Genome- and Community-Level Interaction Insights into Carbon Utilization and Element Cycling Functions of Hydrothermarchaeota in Hydrothermal Sediment.</title>
        <authorList>
            <person name="Zhou Z."/>
            <person name="Liu Y."/>
            <person name="Xu W."/>
            <person name="Pan J."/>
            <person name="Luo Z.H."/>
            <person name="Li M."/>
        </authorList>
    </citation>
    <scope>NUCLEOTIDE SEQUENCE [LARGE SCALE GENOMIC DNA]</scope>
    <source>
        <strain evidence="2">SpSt-579</strain>
    </source>
</reference>
<accession>A0A7C4M2Y0</accession>
<keyword evidence="1" id="KW-1133">Transmembrane helix</keyword>
<evidence type="ECO:0000256" key="1">
    <source>
        <dbReference type="SAM" id="Phobius"/>
    </source>
</evidence>
<keyword evidence="1" id="KW-0472">Membrane</keyword>